<comment type="caution">
    <text evidence="2">The sequence shown here is derived from an EMBL/GenBank/DDBJ whole genome shotgun (WGS) entry which is preliminary data.</text>
</comment>
<dbReference type="EMBL" id="CCJX01000063">
    <property type="protein sequence ID" value="CDT15880.1"/>
    <property type="molecule type" value="Genomic_DNA"/>
</dbReference>
<dbReference type="Proteomes" id="UP000049495">
    <property type="component" value="Unassembled WGS sequence"/>
</dbReference>
<evidence type="ECO:0000313" key="4">
    <source>
        <dbReference type="Proteomes" id="UP000049495"/>
    </source>
</evidence>
<gene>
    <name evidence="1" type="ORF">VCR4J5_1550066</name>
    <name evidence="2" type="ORF">VCR5J5_250065</name>
</gene>
<proteinExistence type="predicted"/>
<accession>A0A822N0H3</accession>
<evidence type="ECO:0000313" key="3">
    <source>
        <dbReference type="Proteomes" id="UP000049077"/>
    </source>
</evidence>
<protein>
    <submittedName>
        <fullName evidence="2">Uncharacterized protein</fullName>
    </submittedName>
</protein>
<organism evidence="2 4">
    <name type="scientific">Vibrio crassostreae</name>
    <dbReference type="NCBI Taxonomy" id="246167"/>
    <lineage>
        <taxon>Bacteria</taxon>
        <taxon>Pseudomonadati</taxon>
        <taxon>Pseudomonadota</taxon>
        <taxon>Gammaproteobacteria</taxon>
        <taxon>Vibrionales</taxon>
        <taxon>Vibrionaceae</taxon>
        <taxon>Vibrio</taxon>
    </lineage>
</organism>
<evidence type="ECO:0000313" key="2">
    <source>
        <dbReference type="EMBL" id="CDT35153.1"/>
    </source>
</evidence>
<dbReference type="EMBL" id="CCJV01000084">
    <property type="protein sequence ID" value="CDT35153.1"/>
    <property type="molecule type" value="Genomic_DNA"/>
</dbReference>
<name>A0A822N0H3_9VIBR</name>
<keyword evidence="3" id="KW-1185">Reference proteome</keyword>
<evidence type="ECO:0000313" key="1">
    <source>
        <dbReference type="EMBL" id="CDT15880.1"/>
    </source>
</evidence>
<reference evidence="4" key="1">
    <citation type="submission" date="2014-06" db="EMBL/GenBank/DDBJ databases">
        <authorList>
            <person name="Le Roux Frederique"/>
        </authorList>
    </citation>
    <scope>NUCLEOTIDE SEQUENCE [LARGE SCALE GENOMIC DNA]</scope>
    <source>
        <strain evidence="4">J5-5</strain>
    </source>
</reference>
<dbReference type="AlphaFoldDB" id="A0A822N0H3"/>
<dbReference type="Proteomes" id="UP000049077">
    <property type="component" value="Unassembled WGS sequence"/>
</dbReference>
<reference evidence="2 3" key="2">
    <citation type="submission" date="2014-06" db="EMBL/GenBank/DDBJ databases">
        <authorList>
            <person name="Le Roux F."/>
        </authorList>
    </citation>
    <scope>NUCLEOTIDE SEQUENCE</scope>
    <source>
        <strain evidence="1 3">J5-4</strain>
        <strain evidence="2">J5-5</strain>
    </source>
</reference>
<sequence length="51" mass="5635">MMHGALISSRTAASKTLALTLRCRGFSFPEAFLYLGDSFKSRASLTKSFFI</sequence>